<comment type="miscellaneous">
    <text evidence="7">In eukaryotes there are cytoplasmic, mitochondrial and chloroplastic isozymes.</text>
</comment>
<evidence type="ECO:0000256" key="5">
    <source>
        <dbReference type="ARBA" id="ARBA00022679"/>
    </source>
</evidence>
<dbReference type="GO" id="GO:0030170">
    <property type="term" value="F:pyridoxal phosphate binding"/>
    <property type="evidence" value="ECO:0007669"/>
    <property type="project" value="InterPro"/>
</dbReference>
<protein>
    <recommendedName>
        <fullName evidence="7">Aspartate aminotransferase</fullName>
        <ecNumber evidence="7">2.6.1.1</ecNumber>
    </recommendedName>
</protein>
<evidence type="ECO:0000256" key="6">
    <source>
        <dbReference type="ARBA" id="ARBA00022898"/>
    </source>
</evidence>
<dbReference type="PANTHER" id="PTHR11879:SF55">
    <property type="entry name" value="GLUTAMATE OXALOACETATE TRANSAMINASE 1, ISOFORM B"/>
    <property type="match status" value="1"/>
</dbReference>
<dbReference type="InterPro" id="IPR015422">
    <property type="entry name" value="PyrdxlP-dep_Trfase_small"/>
</dbReference>
<dbReference type="InterPro" id="IPR015421">
    <property type="entry name" value="PyrdxlP-dep_Trfase_major"/>
</dbReference>
<proteinExistence type="inferred from homology"/>
<dbReference type="InterPro" id="IPR000796">
    <property type="entry name" value="Asp_trans"/>
</dbReference>
<dbReference type="EC" id="2.6.1.1" evidence="7"/>
<dbReference type="FunFam" id="3.40.640.10:FF:000066">
    <property type="entry name" value="Aspartate aminotransferase"/>
    <property type="match status" value="1"/>
</dbReference>
<dbReference type="InterPro" id="IPR015424">
    <property type="entry name" value="PyrdxlP-dep_Trfase"/>
</dbReference>
<gene>
    <name evidence="9" type="ORF">TCIL3000_10_2990</name>
</gene>
<dbReference type="PROSITE" id="PS00105">
    <property type="entry name" value="AA_TRANSFER_CLASS_1"/>
    <property type="match status" value="1"/>
</dbReference>
<evidence type="ECO:0000256" key="1">
    <source>
        <dbReference type="ARBA" id="ARBA00001933"/>
    </source>
</evidence>
<dbReference type="CDD" id="cd00609">
    <property type="entry name" value="AAT_like"/>
    <property type="match status" value="1"/>
</dbReference>
<sequence>MATFSRNVTAIPRDSTFALAATAKAAPPPKVDLIIGAYRDENGLPYPLRAVRKAERRIVDMGLDKEYSPMRGLSHFIEEALKLAYGADAPMERIAAIQSLSGTGALSLGATLLAQILPNGTPVYVSNPTWPNHPSVFSIVGHKDVREYRYYDSTTRSLDFSGFIADLQAAPAGSIVVLHACAHNPTGVDPTKEQWAAIADVFLAKKLVPFFDMAYQGFASGNFDEDAYSVRLFQSKGMEMLLAQSFSKNMGLYGERVGVCSVVVKDPARKDPVLSRLECIGRSYYSTAPLHGARVAHLVMSDKELRAEWEQEVREMVSRIKNMRKAVYDGLVERKTHGSWEHIITQKGMFSYLGLSRPQCQRLIEKKCFVMPTSRANMAALTPHTVDFFITSVDEVVRQFRSA</sequence>
<dbReference type="VEuPathDB" id="TriTrypDB:TcIL3000_10_2990"/>
<dbReference type="AlphaFoldDB" id="G0UVX2"/>
<organism evidence="9">
    <name type="scientific">Trypanosoma congolense (strain IL3000)</name>
    <dbReference type="NCBI Taxonomy" id="1068625"/>
    <lineage>
        <taxon>Eukaryota</taxon>
        <taxon>Discoba</taxon>
        <taxon>Euglenozoa</taxon>
        <taxon>Kinetoplastea</taxon>
        <taxon>Metakinetoplastina</taxon>
        <taxon>Trypanosomatida</taxon>
        <taxon>Trypanosomatidae</taxon>
        <taxon>Trypanosoma</taxon>
        <taxon>Nannomonas</taxon>
    </lineage>
</organism>
<comment type="cofactor">
    <cofactor evidence="1">
        <name>pyridoxal 5'-phosphate</name>
        <dbReference type="ChEBI" id="CHEBI:597326"/>
    </cofactor>
</comment>
<dbReference type="Gene3D" id="3.90.1150.10">
    <property type="entry name" value="Aspartate Aminotransferase, domain 1"/>
    <property type="match status" value="1"/>
</dbReference>
<evidence type="ECO:0000256" key="7">
    <source>
        <dbReference type="RuleBase" id="RU000480"/>
    </source>
</evidence>
<dbReference type="NCBIfam" id="NF006719">
    <property type="entry name" value="PRK09257.1"/>
    <property type="match status" value="1"/>
</dbReference>
<comment type="subunit">
    <text evidence="3 7">Homodimer.</text>
</comment>
<dbReference type="GO" id="GO:0004069">
    <property type="term" value="F:L-aspartate:2-oxoglutarate aminotransferase activity"/>
    <property type="evidence" value="ECO:0007669"/>
    <property type="project" value="UniProtKB-EC"/>
</dbReference>
<comment type="similarity">
    <text evidence="2">Belongs to the class-I pyridoxal-phosphate-dependent aminotransferase family.</text>
</comment>
<name>G0UVX2_TRYCI</name>
<evidence type="ECO:0000313" key="9">
    <source>
        <dbReference type="EMBL" id="CCC93538.1"/>
    </source>
</evidence>
<keyword evidence="4 7" id="KW-0032">Aminotransferase</keyword>
<reference evidence="9" key="1">
    <citation type="journal article" date="2012" name="Proc. Natl. Acad. Sci. U.S.A.">
        <title>Antigenic diversity is generated by distinct evolutionary mechanisms in African trypanosome species.</title>
        <authorList>
            <person name="Jackson A.P."/>
            <person name="Berry A."/>
            <person name="Aslett M."/>
            <person name="Allison H.C."/>
            <person name="Burton P."/>
            <person name="Vavrova-Anderson J."/>
            <person name="Brown R."/>
            <person name="Browne H."/>
            <person name="Corton N."/>
            <person name="Hauser H."/>
            <person name="Gamble J."/>
            <person name="Gilderthorp R."/>
            <person name="Marcello L."/>
            <person name="McQuillan J."/>
            <person name="Otto T.D."/>
            <person name="Quail M.A."/>
            <person name="Sanders M.J."/>
            <person name="van Tonder A."/>
            <person name="Ginger M.L."/>
            <person name="Field M.C."/>
            <person name="Barry J.D."/>
            <person name="Hertz-Fowler C."/>
            <person name="Berriman M."/>
        </authorList>
    </citation>
    <scope>NUCLEOTIDE SEQUENCE</scope>
    <source>
        <strain evidence="9">IL3000</strain>
    </source>
</reference>
<dbReference type="GO" id="GO:0006520">
    <property type="term" value="P:amino acid metabolic process"/>
    <property type="evidence" value="ECO:0007669"/>
    <property type="project" value="InterPro"/>
</dbReference>
<evidence type="ECO:0000259" key="8">
    <source>
        <dbReference type="Pfam" id="PF00155"/>
    </source>
</evidence>
<dbReference type="PANTHER" id="PTHR11879">
    <property type="entry name" value="ASPARTATE AMINOTRANSFERASE"/>
    <property type="match status" value="1"/>
</dbReference>
<keyword evidence="5 7" id="KW-0808">Transferase</keyword>
<evidence type="ECO:0000256" key="4">
    <source>
        <dbReference type="ARBA" id="ARBA00022576"/>
    </source>
</evidence>
<dbReference type="Gene3D" id="3.40.640.10">
    <property type="entry name" value="Type I PLP-dependent aspartate aminotransferase-like (Major domain)"/>
    <property type="match status" value="1"/>
</dbReference>
<dbReference type="InterPro" id="IPR004838">
    <property type="entry name" value="NHTrfase_class1_PyrdxlP-BS"/>
</dbReference>
<accession>G0UVX2</accession>
<dbReference type="InterPro" id="IPR004839">
    <property type="entry name" value="Aminotransferase_I/II_large"/>
</dbReference>
<keyword evidence="6" id="KW-0663">Pyridoxal phosphate</keyword>
<evidence type="ECO:0000256" key="3">
    <source>
        <dbReference type="ARBA" id="ARBA00011738"/>
    </source>
</evidence>
<dbReference type="Pfam" id="PF00155">
    <property type="entry name" value="Aminotran_1_2"/>
    <property type="match status" value="1"/>
</dbReference>
<evidence type="ECO:0000256" key="2">
    <source>
        <dbReference type="ARBA" id="ARBA00007441"/>
    </source>
</evidence>
<feature type="domain" description="Aminotransferase class I/classII large" evidence="8">
    <location>
        <begin position="29"/>
        <end position="390"/>
    </location>
</feature>
<dbReference type="PRINTS" id="PR00799">
    <property type="entry name" value="TRANSAMINASE"/>
</dbReference>
<comment type="catalytic activity">
    <reaction evidence="7">
        <text>L-aspartate + 2-oxoglutarate = oxaloacetate + L-glutamate</text>
        <dbReference type="Rhea" id="RHEA:21824"/>
        <dbReference type="ChEBI" id="CHEBI:16452"/>
        <dbReference type="ChEBI" id="CHEBI:16810"/>
        <dbReference type="ChEBI" id="CHEBI:29985"/>
        <dbReference type="ChEBI" id="CHEBI:29991"/>
        <dbReference type="EC" id="2.6.1.1"/>
    </reaction>
</comment>
<dbReference type="SUPFAM" id="SSF53383">
    <property type="entry name" value="PLP-dependent transferases"/>
    <property type="match status" value="1"/>
</dbReference>
<dbReference type="EMBL" id="HE575323">
    <property type="protein sequence ID" value="CCC93538.1"/>
    <property type="molecule type" value="Genomic_DNA"/>
</dbReference>